<dbReference type="EMBL" id="CP002085">
    <property type="protein sequence ID" value="ADK85532.1"/>
    <property type="molecule type" value="Genomic_DNA"/>
</dbReference>
<sequence>MEIRKRLCRLHIGAPKTGSTAIQAFCAENRAALLARGVLYPDASLRGFGHHDLAFLLAGGYPPWATPQPRTLDELLADLARSVTGHDGDVLLSSENFYLLADAAVVRAALERCGLLDGRQARVMVYLRRQDEAHASWYNQTIKAQGYAHTFEECLAGFAGLFDYQAMLRPWAQAFGPRNIEVRLYEPANLPGGDIRLDFLAALGLAVDGFDLPPKRPNTEIGPDLLEFQRLVNCLPLSHQEKRRFHRQLMELSARADGGDLFAHGSPLGLARRREIIAAHAPGNAAVARQFLGRENLFAPLDETAAPPLVQGGLSVEKLASIMGWLLIQNAVD</sequence>
<dbReference type="OrthoDB" id="5459800at2"/>
<dbReference type="eggNOG" id="COG1874">
    <property type="taxonomic scope" value="Bacteria"/>
</dbReference>
<proteinExistence type="predicted"/>
<dbReference type="RefSeq" id="WP_013258973.1">
    <property type="nucleotide sequence ID" value="NC_014365.1"/>
</dbReference>
<dbReference type="Proteomes" id="UP000009047">
    <property type="component" value="Chromosome"/>
</dbReference>
<evidence type="ECO:0008006" key="3">
    <source>
        <dbReference type="Google" id="ProtNLM"/>
    </source>
</evidence>
<name>E1QIY9_DESB2</name>
<gene>
    <name evidence="1" type="ordered locus">Deba_2168</name>
</gene>
<dbReference type="Gene3D" id="3.40.50.300">
    <property type="entry name" value="P-loop containing nucleotide triphosphate hydrolases"/>
    <property type="match status" value="1"/>
</dbReference>
<dbReference type="HOGENOM" id="CLU_042139_0_0_7"/>
<dbReference type="STRING" id="644282.Deba_2168"/>
<dbReference type="SUPFAM" id="SSF52540">
    <property type="entry name" value="P-loop containing nucleoside triphosphate hydrolases"/>
    <property type="match status" value="1"/>
</dbReference>
<dbReference type="AlphaFoldDB" id="E1QIY9"/>
<dbReference type="InterPro" id="IPR027417">
    <property type="entry name" value="P-loop_NTPase"/>
</dbReference>
<keyword evidence="2" id="KW-1185">Reference proteome</keyword>
<organism evidence="1 2">
    <name type="scientific">Desulfarculus baarsii (strain ATCC 33931 / DSM 2075 / LMG 7858 / VKM B-1802 / 2st14)</name>
    <dbReference type="NCBI Taxonomy" id="644282"/>
    <lineage>
        <taxon>Bacteria</taxon>
        <taxon>Pseudomonadati</taxon>
        <taxon>Thermodesulfobacteriota</taxon>
        <taxon>Desulfarculia</taxon>
        <taxon>Desulfarculales</taxon>
        <taxon>Desulfarculaceae</taxon>
        <taxon>Desulfarculus</taxon>
    </lineage>
</organism>
<evidence type="ECO:0000313" key="2">
    <source>
        <dbReference type="Proteomes" id="UP000009047"/>
    </source>
</evidence>
<dbReference type="KEGG" id="dbr:Deba_2168"/>
<reference evidence="1 2" key="1">
    <citation type="journal article" date="2010" name="Stand. Genomic Sci.">
        <title>Complete genome sequence of Desulfarculus baarsii type strain (2st14).</title>
        <authorList>
            <person name="Sun H."/>
            <person name="Spring S."/>
            <person name="Lapidus A."/>
            <person name="Davenport K."/>
            <person name="Del Rio T.G."/>
            <person name="Tice H."/>
            <person name="Nolan M."/>
            <person name="Copeland A."/>
            <person name="Cheng J.F."/>
            <person name="Lucas S."/>
            <person name="Tapia R."/>
            <person name="Goodwin L."/>
            <person name="Pitluck S."/>
            <person name="Ivanova N."/>
            <person name="Pagani I."/>
            <person name="Mavromatis K."/>
            <person name="Ovchinnikova G."/>
            <person name="Pati A."/>
            <person name="Chen A."/>
            <person name="Palaniappan K."/>
            <person name="Hauser L."/>
            <person name="Chang Y.J."/>
            <person name="Jeffries C.D."/>
            <person name="Detter J.C."/>
            <person name="Han C."/>
            <person name="Rohde M."/>
            <person name="Brambilla E."/>
            <person name="Goker M."/>
            <person name="Woyke T."/>
            <person name="Bristow J."/>
            <person name="Eisen J.A."/>
            <person name="Markowitz V."/>
            <person name="Hugenholtz P."/>
            <person name="Kyrpides N.C."/>
            <person name="Klenk H.P."/>
            <person name="Land M."/>
        </authorList>
    </citation>
    <scope>NUCLEOTIDE SEQUENCE [LARGE SCALE GENOMIC DNA]</scope>
    <source>
        <strain evidence="2">ATCC 33931 / DSM 2075 / LMG 7858 / VKM B-1802 / 2st14</strain>
    </source>
</reference>
<protein>
    <recommendedName>
        <fullName evidence="3">Sulfotransferase</fullName>
    </recommendedName>
</protein>
<evidence type="ECO:0000313" key="1">
    <source>
        <dbReference type="EMBL" id="ADK85532.1"/>
    </source>
</evidence>
<accession>E1QIY9</accession>